<name>A0A179I0U8_PURLI</name>
<evidence type="ECO:0000313" key="3">
    <source>
        <dbReference type="Proteomes" id="UP000078340"/>
    </source>
</evidence>
<dbReference type="EMBL" id="LSBI01000001">
    <property type="protein sequence ID" value="OAQ95388.1"/>
    <property type="molecule type" value="Genomic_DNA"/>
</dbReference>
<accession>A0A179I0U8</accession>
<proteinExistence type="predicted"/>
<evidence type="ECO:0000313" key="2">
    <source>
        <dbReference type="EMBL" id="OAQ95388.1"/>
    </source>
</evidence>
<gene>
    <name evidence="2" type="ORF">VFPFJ_01498</name>
</gene>
<comment type="caution">
    <text evidence="2">The sequence shown here is derived from an EMBL/GenBank/DDBJ whole genome shotgun (WGS) entry which is preliminary data.</text>
</comment>
<dbReference type="Proteomes" id="UP000078340">
    <property type="component" value="Unassembled WGS sequence"/>
</dbReference>
<dbReference type="AlphaFoldDB" id="A0A179I0U8"/>
<protein>
    <submittedName>
        <fullName evidence="2">Uncharacterized protein</fullName>
    </submittedName>
</protein>
<organism evidence="2 3">
    <name type="scientific">Purpureocillium lilacinum</name>
    <name type="common">Paecilomyces lilacinus</name>
    <dbReference type="NCBI Taxonomy" id="33203"/>
    <lineage>
        <taxon>Eukaryota</taxon>
        <taxon>Fungi</taxon>
        <taxon>Dikarya</taxon>
        <taxon>Ascomycota</taxon>
        <taxon>Pezizomycotina</taxon>
        <taxon>Sordariomycetes</taxon>
        <taxon>Hypocreomycetidae</taxon>
        <taxon>Hypocreales</taxon>
        <taxon>Ophiocordycipitaceae</taxon>
        <taxon>Purpureocillium</taxon>
    </lineage>
</organism>
<feature type="region of interest" description="Disordered" evidence="1">
    <location>
        <begin position="32"/>
        <end position="106"/>
    </location>
</feature>
<sequence>MRVYTAAQRRTLCNHSATTSGLIPRHRRLRSTICSHRPRPVSERSLSGRRRRTQAGPRAPPLSGAPNASLRWAEPPPRGARCGKHWAGGEPRAPTPPSRLRSPSMSRLWRRDAVVARPSSWPGGSKRETVGCPSTSVMADDACVRDQPNAAVNYPSKGPGLVRVQMRVRARRCPAFGNKGHCPRQQPPCGMCVLGNAVCVCWSNAGGGARCWTGP</sequence>
<reference evidence="2 3" key="1">
    <citation type="submission" date="2016-02" db="EMBL/GenBank/DDBJ databases">
        <title>Biosynthesis of antibiotic leucinostatins and their inhibition on Phytophthora in bio-control Purpureocillium lilacinum.</title>
        <authorList>
            <person name="Wang G."/>
            <person name="Liu Z."/>
            <person name="Lin R."/>
            <person name="Li E."/>
            <person name="Mao Z."/>
            <person name="Ling J."/>
            <person name="Yin W."/>
            <person name="Xie B."/>
        </authorList>
    </citation>
    <scope>NUCLEOTIDE SEQUENCE [LARGE SCALE GENOMIC DNA]</scope>
    <source>
        <strain evidence="2">PLFJ-1</strain>
    </source>
</reference>
<evidence type="ECO:0000256" key="1">
    <source>
        <dbReference type="SAM" id="MobiDB-lite"/>
    </source>
</evidence>